<evidence type="ECO:0000256" key="3">
    <source>
        <dbReference type="ARBA" id="ARBA00022670"/>
    </source>
</evidence>
<protein>
    <submittedName>
        <fullName evidence="14">M48 family metalloprotease</fullName>
    </submittedName>
</protein>
<dbReference type="Proteomes" id="UP000570678">
    <property type="component" value="Unassembled WGS sequence"/>
</dbReference>
<keyword evidence="6 11" id="KW-0378">Hydrolase</keyword>
<evidence type="ECO:0000313" key="15">
    <source>
        <dbReference type="Proteomes" id="UP000570678"/>
    </source>
</evidence>
<dbReference type="InterPro" id="IPR001915">
    <property type="entry name" value="Peptidase_M48"/>
</dbReference>
<dbReference type="AlphaFoldDB" id="A0A846YB66"/>
<dbReference type="PANTHER" id="PTHR43221:SF1">
    <property type="entry name" value="PROTEASE HTPX"/>
    <property type="match status" value="1"/>
</dbReference>
<dbReference type="GO" id="GO:0046872">
    <property type="term" value="F:metal ion binding"/>
    <property type="evidence" value="ECO:0007669"/>
    <property type="project" value="UniProtKB-KW"/>
</dbReference>
<dbReference type="InterPro" id="IPR050083">
    <property type="entry name" value="HtpX_protease"/>
</dbReference>
<evidence type="ECO:0000256" key="4">
    <source>
        <dbReference type="ARBA" id="ARBA00022692"/>
    </source>
</evidence>
<evidence type="ECO:0000256" key="11">
    <source>
        <dbReference type="RuleBase" id="RU003983"/>
    </source>
</evidence>
<name>A0A846YB66_9NOCA</name>
<evidence type="ECO:0000256" key="10">
    <source>
        <dbReference type="ARBA" id="ARBA00023136"/>
    </source>
</evidence>
<dbReference type="Gene3D" id="3.30.2010.10">
    <property type="entry name" value="Metalloproteases ('zincins'), catalytic domain"/>
    <property type="match status" value="1"/>
</dbReference>
<feature type="transmembrane region" description="Helical" evidence="12">
    <location>
        <begin position="171"/>
        <end position="189"/>
    </location>
</feature>
<evidence type="ECO:0000256" key="6">
    <source>
        <dbReference type="ARBA" id="ARBA00022801"/>
    </source>
</evidence>
<dbReference type="GO" id="GO:0005886">
    <property type="term" value="C:plasma membrane"/>
    <property type="evidence" value="ECO:0007669"/>
    <property type="project" value="UniProtKB-SubCell"/>
</dbReference>
<dbReference type="Pfam" id="PF01435">
    <property type="entry name" value="Peptidase_M48"/>
    <property type="match status" value="1"/>
</dbReference>
<evidence type="ECO:0000256" key="7">
    <source>
        <dbReference type="ARBA" id="ARBA00022833"/>
    </source>
</evidence>
<sequence length="286" mass="31588">MPSAVVTAAFLALLGAAAGLPWALIPVAWLFCCGAYFYLAVDPATSPAVMGYRRPTEAEQRVLGPAWDEVCYRARADSSLITLWVRDSSAVNAMYGPAPDIAVTSAALEALKPDQLQAVLAHEYGHAVLGLRWAERFVLLCGKPVSFVLGVLFGVVRFVADPIQRFSRPMAVTVTWIWFVVVGIAVPVSPALVLGFAWAVTAAVLCYFQGLVVAWIRVLDELRCDRMAVDLRYGRELRKALELLARSGRTGFPSERGGDWVTFTELRIYHILRRMDELRRMGRPDC</sequence>
<keyword evidence="2" id="KW-1003">Cell membrane</keyword>
<accession>A0A846YB66</accession>
<keyword evidence="9 11" id="KW-0482">Metalloprotease</keyword>
<keyword evidence="3 11" id="KW-0645">Protease</keyword>
<keyword evidence="4 12" id="KW-0812">Transmembrane</keyword>
<evidence type="ECO:0000256" key="9">
    <source>
        <dbReference type="ARBA" id="ARBA00023049"/>
    </source>
</evidence>
<proteinExistence type="inferred from homology"/>
<evidence type="ECO:0000259" key="13">
    <source>
        <dbReference type="Pfam" id="PF01435"/>
    </source>
</evidence>
<dbReference type="PANTHER" id="PTHR43221">
    <property type="entry name" value="PROTEASE HTPX"/>
    <property type="match status" value="1"/>
</dbReference>
<keyword evidence="15" id="KW-1185">Reference proteome</keyword>
<gene>
    <name evidence="14" type="ORF">HGA15_02480</name>
</gene>
<keyword evidence="7 11" id="KW-0862">Zinc</keyword>
<feature type="transmembrane region" description="Helical" evidence="12">
    <location>
        <begin position="195"/>
        <end position="216"/>
    </location>
</feature>
<comment type="cofactor">
    <cofactor evidence="11">
        <name>Zn(2+)</name>
        <dbReference type="ChEBI" id="CHEBI:29105"/>
    </cofactor>
    <text evidence="11">Binds 1 zinc ion per subunit.</text>
</comment>
<evidence type="ECO:0000256" key="5">
    <source>
        <dbReference type="ARBA" id="ARBA00022723"/>
    </source>
</evidence>
<dbReference type="RefSeq" id="WP_168433856.1">
    <property type="nucleotide sequence ID" value="NZ_JAAXOT010000001.1"/>
</dbReference>
<keyword evidence="8 12" id="KW-1133">Transmembrane helix</keyword>
<dbReference type="EMBL" id="JAAXOT010000001">
    <property type="protein sequence ID" value="NKY55042.1"/>
    <property type="molecule type" value="Genomic_DNA"/>
</dbReference>
<dbReference type="GO" id="GO:0006508">
    <property type="term" value="P:proteolysis"/>
    <property type="evidence" value="ECO:0007669"/>
    <property type="project" value="UniProtKB-KW"/>
</dbReference>
<evidence type="ECO:0000256" key="2">
    <source>
        <dbReference type="ARBA" id="ARBA00022475"/>
    </source>
</evidence>
<evidence type="ECO:0000256" key="8">
    <source>
        <dbReference type="ARBA" id="ARBA00022989"/>
    </source>
</evidence>
<feature type="transmembrane region" description="Helical" evidence="12">
    <location>
        <begin position="137"/>
        <end position="159"/>
    </location>
</feature>
<keyword evidence="10 12" id="KW-0472">Membrane</keyword>
<evidence type="ECO:0000313" key="14">
    <source>
        <dbReference type="EMBL" id="NKY55042.1"/>
    </source>
</evidence>
<organism evidence="14 15">
    <name type="scientific">Nocardia flavorosea</name>
    <dbReference type="NCBI Taxonomy" id="53429"/>
    <lineage>
        <taxon>Bacteria</taxon>
        <taxon>Bacillati</taxon>
        <taxon>Actinomycetota</taxon>
        <taxon>Actinomycetes</taxon>
        <taxon>Mycobacteriales</taxon>
        <taxon>Nocardiaceae</taxon>
        <taxon>Nocardia</taxon>
    </lineage>
</organism>
<evidence type="ECO:0000256" key="12">
    <source>
        <dbReference type="SAM" id="Phobius"/>
    </source>
</evidence>
<feature type="domain" description="Peptidase M48" evidence="13">
    <location>
        <begin position="85"/>
        <end position="167"/>
    </location>
</feature>
<comment type="subcellular location">
    <subcellularLocation>
        <location evidence="1">Cell membrane</location>
        <topology evidence="1">Multi-pass membrane protein</topology>
    </subcellularLocation>
</comment>
<comment type="similarity">
    <text evidence="11">Belongs to the peptidase M48 family.</text>
</comment>
<evidence type="ECO:0000256" key="1">
    <source>
        <dbReference type="ARBA" id="ARBA00004651"/>
    </source>
</evidence>
<reference evidence="14 15" key="1">
    <citation type="submission" date="2020-04" db="EMBL/GenBank/DDBJ databases">
        <title>MicrobeNet Type strains.</title>
        <authorList>
            <person name="Nicholson A.C."/>
        </authorList>
    </citation>
    <scope>NUCLEOTIDE SEQUENCE [LARGE SCALE GENOMIC DNA]</scope>
    <source>
        <strain evidence="14 15">JCM 3332</strain>
    </source>
</reference>
<dbReference type="GO" id="GO:0004222">
    <property type="term" value="F:metalloendopeptidase activity"/>
    <property type="evidence" value="ECO:0007669"/>
    <property type="project" value="InterPro"/>
</dbReference>
<keyword evidence="5" id="KW-0479">Metal-binding</keyword>
<comment type="caution">
    <text evidence="14">The sequence shown here is derived from an EMBL/GenBank/DDBJ whole genome shotgun (WGS) entry which is preliminary data.</text>
</comment>